<reference evidence="1 2" key="1">
    <citation type="submission" date="2015-10" db="EMBL/GenBank/DDBJ databases">
        <authorList>
            <person name="Gilbert D.G."/>
        </authorList>
    </citation>
    <scope>NUCLEOTIDE SEQUENCE [LARGE SCALE GENOMIC DNA]</scope>
    <source>
        <strain evidence="2">HZ-22</strain>
    </source>
</reference>
<accession>A0A0P0CQT6</accession>
<proteinExistence type="predicted"/>
<dbReference type="KEGG" id="ahz:APS56_08640"/>
<protein>
    <submittedName>
        <fullName evidence="1">Uncharacterized protein</fullName>
    </submittedName>
</protein>
<evidence type="ECO:0000313" key="2">
    <source>
        <dbReference type="Proteomes" id="UP000057981"/>
    </source>
</evidence>
<gene>
    <name evidence="1" type="ORF">APS56_08640</name>
</gene>
<dbReference type="Proteomes" id="UP000057981">
    <property type="component" value="Chromosome"/>
</dbReference>
<keyword evidence="2" id="KW-1185">Reference proteome</keyword>
<dbReference type="AlphaFoldDB" id="A0A0P0CQT6"/>
<dbReference type="RefSeq" id="WP_054727216.1">
    <property type="nucleotide sequence ID" value="NZ_CP012898.1"/>
</dbReference>
<dbReference type="STRING" id="1736674.APS56_08640"/>
<name>A0A0P0CQT6_9FLAO</name>
<dbReference type="EMBL" id="CP012898">
    <property type="protein sequence ID" value="ALJ05186.1"/>
    <property type="molecule type" value="Genomic_DNA"/>
</dbReference>
<dbReference type="OrthoDB" id="884804at2"/>
<sequence length="198" mass="23520">MKTTVAAKRAFLDLLFIKNQVHKLLGNDEKYRKLIAFMMSNDFLESDEPLPSLKSMESSLNMKAHKLRKLITDLYNELFSYELKHGLKFNKLEIYFDLHCFEGQFGYFKCTDLAYIPRVGENMTIPFLKAKVGTDYFYVYSIRHTLENDVQRIDIRLNSGFFNQYFHFEKHKAYELGRISLGDLFRKHDLNLKDKMEL</sequence>
<organism evidence="1 2">
    <name type="scientific">Pseudalgibacter alginicilyticus</name>
    <dbReference type="NCBI Taxonomy" id="1736674"/>
    <lineage>
        <taxon>Bacteria</taxon>
        <taxon>Pseudomonadati</taxon>
        <taxon>Bacteroidota</taxon>
        <taxon>Flavobacteriia</taxon>
        <taxon>Flavobacteriales</taxon>
        <taxon>Flavobacteriaceae</taxon>
        <taxon>Pseudalgibacter</taxon>
    </lineage>
</organism>
<evidence type="ECO:0000313" key="1">
    <source>
        <dbReference type="EMBL" id="ALJ05186.1"/>
    </source>
</evidence>